<evidence type="ECO:0000256" key="4">
    <source>
        <dbReference type="ARBA" id="ARBA00009567"/>
    </source>
</evidence>
<evidence type="ECO:0000313" key="9">
    <source>
        <dbReference type="EMBL" id="KAF2770753.1"/>
    </source>
</evidence>
<evidence type="ECO:0000256" key="5">
    <source>
        <dbReference type="ARBA" id="ARBA00020264"/>
    </source>
</evidence>
<dbReference type="InterPro" id="IPR027417">
    <property type="entry name" value="P-loop_NTPase"/>
</dbReference>
<reference evidence="9" key="1">
    <citation type="journal article" date="2020" name="Stud. Mycol.">
        <title>101 Dothideomycetes genomes: a test case for predicting lifestyles and emergence of pathogens.</title>
        <authorList>
            <person name="Haridas S."/>
            <person name="Albert R."/>
            <person name="Binder M."/>
            <person name="Bloem J."/>
            <person name="Labutti K."/>
            <person name="Salamov A."/>
            <person name="Andreopoulos B."/>
            <person name="Baker S."/>
            <person name="Barry K."/>
            <person name="Bills G."/>
            <person name="Bluhm B."/>
            <person name="Cannon C."/>
            <person name="Castanera R."/>
            <person name="Culley D."/>
            <person name="Daum C."/>
            <person name="Ezra D."/>
            <person name="Gonzalez J."/>
            <person name="Henrissat B."/>
            <person name="Kuo A."/>
            <person name="Liang C."/>
            <person name="Lipzen A."/>
            <person name="Lutzoni F."/>
            <person name="Magnuson J."/>
            <person name="Mondo S."/>
            <person name="Nolan M."/>
            <person name="Ohm R."/>
            <person name="Pangilinan J."/>
            <person name="Park H.-J."/>
            <person name="Ramirez L."/>
            <person name="Alfaro M."/>
            <person name="Sun H."/>
            <person name="Tritt A."/>
            <person name="Yoshinaga Y."/>
            <person name="Zwiers L.-H."/>
            <person name="Turgeon B."/>
            <person name="Goodwin S."/>
            <person name="Spatafora J."/>
            <person name="Crous P."/>
            <person name="Grigoriev I."/>
        </authorList>
    </citation>
    <scope>NUCLEOTIDE SEQUENCE</scope>
    <source>
        <strain evidence="9">CBS 116005</strain>
    </source>
</reference>
<dbReference type="Gene3D" id="3.40.50.300">
    <property type="entry name" value="P-loop containing nucleotide triphosphate hydrolases"/>
    <property type="match status" value="1"/>
</dbReference>
<evidence type="ECO:0000256" key="3">
    <source>
        <dbReference type="ARBA" id="ARBA00005043"/>
    </source>
</evidence>
<proteinExistence type="inferred from homology"/>
<evidence type="ECO:0000256" key="8">
    <source>
        <dbReference type="ARBA" id="ARBA00023242"/>
    </source>
</evidence>
<comment type="subcellular location">
    <subcellularLocation>
        <location evidence="2">Cytoplasm</location>
    </subcellularLocation>
    <subcellularLocation>
        <location evidence="1">Nucleus</location>
    </subcellularLocation>
</comment>
<comment type="pathway">
    <text evidence="3">tRNA modification; 5-methoxycarbonylmethyl-2-thiouridine-tRNA biosynthesis.</text>
</comment>
<evidence type="ECO:0000256" key="6">
    <source>
        <dbReference type="ARBA" id="ARBA00022490"/>
    </source>
</evidence>
<organism evidence="9 10">
    <name type="scientific">Teratosphaeria nubilosa</name>
    <dbReference type="NCBI Taxonomy" id="161662"/>
    <lineage>
        <taxon>Eukaryota</taxon>
        <taxon>Fungi</taxon>
        <taxon>Dikarya</taxon>
        <taxon>Ascomycota</taxon>
        <taxon>Pezizomycotina</taxon>
        <taxon>Dothideomycetes</taxon>
        <taxon>Dothideomycetidae</taxon>
        <taxon>Mycosphaerellales</taxon>
        <taxon>Teratosphaeriaceae</taxon>
        <taxon>Teratosphaeria</taxon>
    </lineage>
</organism>
<dbReference type="GO" id="GO:0005634">
    <property type="term" value="C:nucleus"/>
    <property type="evidence" value="ECO:0007669"/>
    <property type="project" value="UniProtKB-SubCell"/>
</dbReference>
<dbReference type="PANTHER" id="PTHR15641:SF1">
    <property type="entry name" value="ELONGATOR COMPLEX PROTEIN 5"/>
    <property type="match status" value="1"/>
</dbReference>
<protein>
    <recommendedName>
        <fullName evidence="5">Elongator complex protein 5</fullName>
    </recommendedName>
</protein>
<dbReference type="GO" id="GO:0005829">
    <property type="term" value="C:cytosol"/>
    <property type="evidence" value="ECO:0007669"/>
    <property type="project" value="TreeGrafter"/>
</dbReference>
<dbReference type="OrthoDB" id="166907at2759"/>
<evidence type="ECO:0000256" key="7">
    <source>
        <dbReference type="ARBA" id="ARBA00022694"/>
    </source>
</evidence>
<gene>
    <name evidence="9" type="ORF">EJ03DRAFT_350050</name>
</gene>
<dbReference type="AlphaFoldDB" id="A0A6G1LCU6"/>
<keyword evidence="10" id="KW-1185">Reference proteome</keyword>
<name>A0A6G1LCU6_9PEZI</name>
<dbReference type="UniPathway" id="UPA00988"/>
<comment type="similarity">
    <text evidence="4">Belongs to the ELP5 family.</text>
</comment>
<keyword evidence="6" id="KW-0963">Cytoplasm</keyword>
<evidence type="ECO:0000256" key="2">
    <source>
        <dbReference type="ARBA" id="ARBA00004496"/>
    </source>
</evidence>
<keyword evidence="8" id="KW-0539">Nucleus</keyword>
<keyword evidence="7" id="KW-0819">tRNA processing</keyword>
<dbReference type="Proteomes" id="UP000799436">
    <property type="component" value="Unassembled WGS sequence"/>
</dbReference>
<dbReference type="GO" id="GO:0000049">
    <property type="term" value="F:tRNA binding"/>
    <property type="evidence" value="ECO:0007669"/>
    <property type="project" value="TreeGrafter"/>
</dbReference>
<evidence type="ECO:0000313" key="10">
    <source>
        <dbReference type="Proteomes" id="UP000799436"/>
    </source>
</evidence>
<dbReference type="CDD" id="cd19496">
    <property type="entry name" value="Elp5"/>
    <property type="match status" value="1"/>
</dbReference>
<dbReference type="PANTHER" id="PTHR15641">
    <property type="entry name" value="ELONGATOR COMPLEX PROTEIN 5"/>
    <property type="match status" value="1"/>
</dbReference>
<evidence type="ECO:0000256" key="1">
    <source>
        <dbReference type="ARBA" id="ARBA00004123"/>
    </source>
</evidence>
<dbReference type="GO" id="GO:0033588">
    <property type="term" value="C:elongator holoenzyme complex"/>
    <property type="evidence" value="ECO:0007669"/>
    <property type="project" value="InterPro"/>
</dbReference>
<dbReference type="GO" id="GO:0002098">
    <property type="term" value="P:tRNA wobble uridine modification"/>
    <property type="evidence" value="ECO:0007669"/>
    <property type="project" value="InterPro"/>
</dbReference>
<sequence>MPAPASRAKEQRRLHNMHLIDAILRQESSPFTLILDSLEQSARPLIAEYIRRSTKKKEAKVHHHVVFVSFTTLKAPAGIDKLIEAWHIGGKDSQRWAKDVKDYLDATIKGWSAPQALSTQQDRSEHGNAPKKPQSILLIIDSLNHLASTPDTYARVPALLSSFLGPTTSIVAVYHADVPLPITMETMYSYNPGPLTSLRYSATTIFQLDSIKHAIAIKAARDRRYVDPTFGLDEEIEGVIQGLGANSKEGLALHMEHRRKTGRTIKEAYYLPLPTSHKDSSGIQQIALLSDHPQFQETGPEQEATAGDEEGLVQSSFDLNLSEQQKRDRANVNLPYYDAQTKGQAGLEGGRILYDMGSEDDFDEEEDEI</sequence>
<dbReference type="InterPro" id="IPR019519">
    <property type="entry name" value="Elp5"/>
</dbReference>
<dbReference type="EMBL" id="ML995823">
    <property type="protein sequence ID" value="KAF2770753.1"/>
    <property type="molecule type" value="Genomic_DNA"/>
</dbReference>
<accession>A0A6G1LCU6</accession>
<dbReference type="Pfam" id="PF10483">
    <property type="entry name" value="Elong_Iki1"/>
    <property type="match status" value="1"/>
</dbReference>